<sequence>MNFLRTIAVLLPLASAVPVAYAQARQPDPVVATHVGHLASSDDLLAGPPAREALHRIPWAATASTDSDLAPEAPQAEFVFAAEVPLQAGMFDSPTVWEDEP</sequence>
<keyword evidence="3" id="KW-1185">Reference proteome</keyword>
<protein>
    <submittedName>
        <fullName evidence="2">Uncharacterized protein</fullName>
    </submittedName>
</protein>
<keyword evidence="1" id="KW-0732">Signal</keyword>
<organism evidence="2 3">
    <name type="scientific">Lysobacter arenosi</name>
    <dbReference type="NCBI Taxonomy" id="2795387"/>
    <lineage>
        <taxon>Bacteria</taxon>
        <taxon>Pseudomonadati</taxon>
        <taxon>Pseudomonadota</taxon>
        <taxon>Gammaproteobacteria</taxon>
        <taxon>Lysobacterales</taxon>
        <taxon>Lysobacteraceae</taxon>
        <taxon>Lysobacter</taxon>
    </lineage>
</organism>
<name>A0ABX7RCG2_9GAMM</name>
<reference evidence="2 3" key="1">
    <citation type="submission" date="2021-02" db="EMBL/GenBank/DDBJ databases">
        <title>Lysobacter arenosi sp. nov., isolated from soil of gangwondo yeongwol, south Korea.</title>
        <authorList>
            <person name="Kim K.R."/>
            <person name="Kim K.H."/>
            <person name="Jeon C.O."/>
        </authorList>
    </citation>
    <scope>NUCLEOTIDE SEQUENCE [LARGE SCALE GENOMIC DNA]</scope>
    <source>
        <strain evidence="2 3">R7</strain>
    </source>
</reference>
<dbReference type="EMBL" id="CP071517">
    <property type="protein sequence ID" value="QSX75848.1"/>
    <property type="molecule type" value="Genomic_DNA"/>
</dbReference>
<gene>
    <name evidence="2" type="ORF">HIV01_004815</name>
</gene>
<evidence type="ECO:0000313" key="3">
    <source>
        <dbReference type="Proteomes" id="UP000663400"/>
    </source>
</evidence>
<feature type="signal peptide" evidence="1">
    <location>
        <begin position="1"/>
        <end position="22"/>
    </location>
</feature>
<accession>A0ABX7RCG2</accession>
<dbReference type="RefSeq" id="WP_200605209.1">
    <property type="nucleotide sequence ID" value="NZ_CP071517.1"/>
</dbReference>
<evidence type="ECO:0000256" key="1">
    <source>
        <dbReference type="SAM" id="SignalP"/>
    </source>
</evidence>
<evidence type="ECO:0000313" key="2">
    <source>
        <dbReference type="EMBL" id="QSX75848.1"/>
    </source>
</evidence>
<proteinExistence type="predicted"/>
<feature type="chain" id="PRO_5046405379" evidence="1">
    <location>
        <begin position="23"/>
        <end position="101"/>
    </location>
</feature>
<dbReference type="Proteomes" id="UP000663400">
    <property type="component" value="Chromosome"/>
</dbReference>